<sequence>MLPGGPGIGSESLFGLADALDVPGTCWMVDLPGDGSNVSPPGAPKNPYDAWPRVLIEAAQALPNCVYLGHSTGGMYLLSVPELESLLVGLVLVSTAPDANWRAPFFEMTQRHPLPEVDAATRRYEAERTDERLRDVAVASAEWNFTPESVAAGRELLRRMPYNRAAVDWSDRNFDETYVHTWWPRSLPTLIISGAEDRIVQQTPWSQPAFQGPHILHQRVEGAAHFPWMERPDAVATAMRALVARMTPRP</sequence>
<name>A0A7X4YBV9_9BACT</name>
<dbReference type="AlphaFoldDB" id="A0A7X4YBV9"/>
<dbReference type="GO" id="GO:0016787">
    <property type="term" value="F:hydrolase activity"/>
    <property type="evidence" value="ECO:0007669"/>
    <property type="project" value="UniProtKB-KW"/>
</dbReference>
<evidence type="ECO:0000313" key="2">
    <source>
        <dbReference type="EMBL" id="NBC41824.1"/>
    </source>
</evidence>
<feature type="domain" description="AB hydrolase-1" evidence="1">
    <location>
        <begin position="15"/>
        <end position="237"/>
    </location>
</feature>
<dbReference type="EMBL" id="JAAAPK010000004">
    <property type="protein sequence ID" value="NBC41824.1"/>
    <property type="molecule type" value="Genomic_DNA"/>
</dbReference>
<dbReference type="InterPro" id="IPR050228">
    <property type="entry name" value="Carboxylesterase_BioH"/>
</dbReference>
<comment type="caution">
    <text evidence="2">The sequence shown here is derived from an EMBL/GenBank/DDBJ whole genome shotgun (WGS) entry which is preliminary data.</text>
</comment>
<dbReference type="Gene3D" id="3.40.50.1820">
    <property type="entry name" value="alpha/beta hydrolase"/>
    <property type="match status" value="1"/>
</dbReference>
<evidence type="ECO:0000259" key="1">
    <source>
        <dbReference type="Pfam" id="PF12697"/>
    </source>
</evidence>
<dbReference type="RefSeq" id="WP_139918991.1">
    <property type="nucleotide sequence ID" value="NZ_CBCSLE010000080.1"/>
</dbReference>
<keyword evidence="2" id="KW-0378">Hydrolase</keyword>
<dbReference type="InterPro" id="IPR000073">
    <property type="entry name" value="AB_hydrolase_1"/>
</dbReference>
<dbReference type="SUPFAM" id="SSF53474">
    <property type="entry name" value="alpha/beta-Hydrolases"/>
    <property type="match status" value="1"/>
</dbReference>
<keyword evidence="3" id="KW-1185">Reference proteome</keyword>
<reference evidence="2 3" key="1">
    <citation type="submission" date="2020-01" db="EMBL/GenBank/DDBJ databases">
        <title>The draft genome sequence of Corallococcus exiguus DSM 14696.</title>
        <authorList>
            <person name="Zhang X."/>
            <person name="Zhu H."/>
        </authorList>
    </citation>
    <scope>NUCLEOTIDE SEQUENCE [LARGE SCALE GENOMIC DNA]</scope>
    <source>
        <strain evidence="2 3">DSM 14696</strain>
    </source>
</reference>
<evidence type="ECO:0000313" key="3">
    <source>
        <dbReference type="Proteomes" id="UP000537825"/>
    </source>
</evidence>
<organism evidence="2 3">
    <name type="scientific">Corallococcus exiguus</name>
    <dbReference type="NCBI Taxonomy" id="83462"/>
    <lineage>
        <taxon>Bacteria</taxon>
        <taxon>Pseudomonadati</taxon>
        <taxon>Myxococcota</taxon>
        <taxon>Myxococcia</taxon>
        <taxon>Myxococcales</taxon>
        <taxon>Cystobacterineae</taxon>
        <taxon>Myxococcaceae</taxon>
        <taxon>Corallococcus</taxon>
    </lineage>
</organism>
<dbReference type="PANTHER" id="PTHR43194:SF2">
    <property type="entry name" value="PEROXISOMAL MEMBRANE PROTEIN LPX1"/>
    <property type="match status" value="1"/>
</dbReference>
<protein>
    <submittedName>
        <fullName evidence="2">Alpha/beta fold hydrolase</fullName>
    </submittedName>
</protein>
<dbReference type="InterPro" id="IPR029058">
    <property type="entry name" value="AB_hydrolase_fold"/>
</dbReference>
<proteinExistence type="predicted"/>
<dbReference type="Pfam" id="PF12697">
    <property type="entry name" value="Abhydrolase_6"/>
    <property type="match status" value="1"/>
</dbReference>
<gene>
    <name evidence="2" type="ORF">GTZ93_18635</name>
</gene>
<accession>A0A7X4YBV9</accession>
<dbReference type="PANTHER" id="PTHR43194">
    <property type="entry name" value="HYDROLASE ALPHA/BETA FOLD FAMILY"/>
    <property type="match status" value="1"/>
</dbReference>
<dbReference type="Proteomes" id="UP000537825">
    <property type="component" value="Unassembled WGS sequence"/>
</dbReference>